<feature type="transmembrane region" description="Helical" evidence="2">
    <location>
        <begin position="57"/>
        <end position="78"/>
    </location>
</feature>
<comment type="caution">
    <text evidence="3">The sequence shown here is derived from an EMBL/GenBank/DDBJ whole genome shotgun (WGS) entry which is preliminary data.</text>
</comment>
<reference evidence="3 4" key="1">
    <citation type="journal article" date="2019" name="Int. J. Syst. Evol. Microbiol.">
        <title>The Global Catalogue of Microorganisms (GCM) 10K type strain sequencing project: providing services to taxonomists for standard genome sequencing and annotation.</title>
        <authorList>
            <consortium name="The Broad Institute Genomics Platform"/>
            <consortium name="The Broad Institute Genome Sequencing Center for Infectious Disease"/>
            <person name="Wu L."/>
            <person name="Ma J."/>
        </authorList>
    </citation>
    <scope>NUCLEOTIDE SEQUENCE [LARGE SCALE GENOMIC DNA]</scope>
    <source>
        <strain evidence="3 4">XZGYJ-43</strain>
    </source>
</reference>
<dbReference type="EMBL" id="JBHTAR010000011">
    <property type="protein sequence ID" value="MFC7199704.1"/>
    <property type="molecule type" value="Genomic_DNA"/>
</dbReference>
<dbReference type="AlphaFoldDB" id="A0ABD5Z3A9"/>
<evidence type="ECO:0000256" key="1">
    <source>
        <dbReference type="SAM" id="MobiDB-lite"/>
    </source>
</evidence>
<keyword evidence="4" id="KW-1185">Reference proteome</keyword>
<feature type="transmembrane region" description="Helical" evidence="2">
    <location>
        <begin position="84"/>
        <end position="107"/>
    </location>
</feature>
<dbReference type="RefSeq" id="WP_279529631.1">
    <property type="nucleotide sequence ID" value="NZ_CP122312.1"/>
</dbReference>
<gene>
    <name evidence="3" type="ORF">ACFQJ9_09825</name>
</gene>
<feature type="transmembrane region" description="Helical" evidence="2">
    <location>
        <begin position="6"/>
        <end position="28"/>
    </location>
</feature>
<evidence type="ECO:0000313" key="4">
    <source>
        <dbReference type="Proteomes" id="UP001596447"/>
    </source>
</evidence>
<feature type="compositionally biased region" description="Acidic residues" evidence="1">
    <location>
        <begin position="126"/>
        <end position="155"/>
    </location>
</feature>
<organism evidence="3 4">
    <name type="scientific">Halospeciosus flavus</name>
    <dbReference type="NCBI Taxonomy" id="3032283"/>
    <lineage>
        <taxon>Archaea</taxon>
        <taxon>Methanobacteriati</taxon>
        <taxon>Methanobacteriota</taxon>
        <taxon>Stenosarchaea group</taxon>
        <taxon>Halobacteria</taxon>
        <taxon>Halobacteriales</taxon>
        <taxon>Halobacteriaceae</taxon>
        <taxon>Halospeciosus</taxon>
    </lineage>
</organism>
<name>A0ABD5Z3A9_9EURY</name>
<dbReference type="Proteomes" id="UP001596447">
    <property type="component" value="Unassembled WGS sequence"/>
</dbReference>
<keyword evidence="2" id="KW-0812">Transmembrane</keyword>
<feature type="region of interest" description="Disordered" evidence="1">
    <location>
        <begin position="121"/>
        <end position="174"/>
    </location>
</feature>
<evidence type="ECO:0000313" key="3">
    <source>
        <dbReference type="EMBL" id="MFC7199704.1"/>
    </source>
</evidence>
<evidence type="ECO:0000256" key="2">
    <source>
        <dbReference type="SAM" id="Phobius"/>
    </source>
</evidence>
<feature type="compositionally biased region" description="Acidic residues" evidence="1">
    <location>
        <begin position="164"/>
        <end position="174"/>
    </location>
</feature>
<keyword evidence="2" id="KW-1133">Transmembrane helix</keyword>
<protein>
    <submittedName>
        <fullName evidence="3">Uncharacterized protein</fullName>
    </submittedName>
</protein>
<sequence>MIPSTPITITALAVALITVAILAVLVYAAPHVETLVTQALAANEPLAPKAGTIAKSLVFVATVLVAYHGFAGVVVPFLEPTDTVWMYDIAFLALALIPTAVIAIALYRALDPAAEQLTQSFTPIETIEDSEETATSEESDDVTETESMESVDAEGTDTTNDTENTTDEDPETSR</sequence>
<accession>A0ABD5Z3A9</accession>
<proteinExistence type="predicted"/>
<keyword evidence="2" id="KW-0472">Membrane</keyword>